<accession>A0A1I3XJ03</accession>
<feature type="transmembrane region" description="Helical" evidence="1">
    <location>
        <begin position="315"/>
        <end position="332"/>
    </location>
</feature>
<dbReference type="PANTHER" id="PTHR36840">
    <property type="entry name" value="BLL5714 PROTEIN"/>
    <property type="match status" value="1"/>
</dbReference>
<feature type="transmembrane region" description="Helical" evidence="1">
    <location>
        <begin position="46"/>
        <end position="68"/>
    </location>
</feature>
<dbReference type="OrthoDB" id="5520804at2"/>
<name>A0A1I3XJ03_9HYPH</name>
<proteinExistence type="predicted"/>
<dbReference type="AlphaFoldDB" id="A0A1I3XJ03"/>
<evidence type="ECO:0000256" key="1">
    <source>
        <dbReference type="SAM" id="Phobius"/>
    </source>
</evidence>
<feature type="transmembrane region" description="Helical" evidence="1">
    <location>
        <begin position="112"/>
        <end position="131"/>
    </location>
</feature>
<keyword evidence="1" id="KW-0812">Transmembrane</keyword>
<dbReference type="Proteomes" id="UP000198755">
    <property type="component" value="Unassembled WGS sequence"/>
</dbReference>
<feature type="transmembrane region" description="Helical" evidence="1">
    <location>
        <begin position="143"/>
        <end position="162"/>
    </location>
</feature>
<keyword evidence="1" id="KW-1133">Transmembrane helix</keyword>
<feature type="transmembrane region" description="Helical" evidence="1">
    <location>
        <begin position="20"/>
        <end position="40"/>
    </location>
</feature>
<dbReference type="EMBL" id="FOSN01000003">
    <property type="protein sequence ID" value="SFK19502.1"/>
    <property type="molecule type" value="Genomic_DNA"/>
</dbReference>
<feature type="transmembrane region" description="Helical" evidence="1">
    <location>
        <begin position="363"/>
        <end position="383"/>
    </location>
</feature>
<reference evidence="2 3" key="1">
    <citation type="submission" date="2016-10" db="EMBL/GenBank/DDBJ databases">
        <authorList>
            <person name="de Groot N.N."/>
        </authorList>
    </citation>
    <scope>NUCLEOTIDE SEQUENCE [LARGE SCALE GENOMIC DNA]</scope>
    <source>
        <strain evidence="2 3">NE2</strain>
    </source>
</reference>
<feature type="transmembrane region" description="Helical" evidence="1">
    <location>
        <begin position="80"/>
        <end position="100"/>
    </location>
</feature>
<sequence>MPKQNSSLLRPRRAGETTPVTTIELFFDLVFVFAVTQLSHSLLQNLTLAGALQTLILFLAVWWVWIYTSWVTNWLDPNRAPVRFLLFALMFAGLILSISIPDAFAGRGFTFASAYVFMQLGRPLFMLWALGDADPGNTLNFQRIASWAALSGLFWLAGGLARHDLRPVFFAAALAVEYAGPSLGFWTPLLGRSSTRDWNVEGAHLAERCSLFIIIALGESLLVTGAAFGEAAWTPATTAAFAAAFAGAAASWWIYFDLGAEEGSARIASSFDPGRLARLAYTYIHLLIVAGIIVSAVADEIVLSHPEAHPQTRDVAVIVGGPLIYLFGVLLFKRTVRNRAPLSHIGGLVMLALLALAAKTQTILALGAETSLILIVVSAWEWISLRRKPQTAPLLDSRGGGD</sequence>
<keyword evidence="3" id="KW-1185">Reference proteome</keyword>
<evidence type="ECO:0000313" key="3">
    <source>
        <dbReference type="Proteomes" id="UP000198755"/>
    </source>
</evidence>
<organism evidence="2 3">
    <name type="scientific">Methylocapsa palsarum</name>
    <dbReference type="NCBI Taxonomy" id="1612308"/>
    <lineage>
        <taxon>Bacteria</taxon>
        <taxon>Pseudomonadati</taxon>
        <taxon>Pseudomonadota</taxon>
        <taxon>Alphaproteobacteria</taxon>
        <taxon>Hyphomicrobiales</taxon>
        <taxon>Beijerinckiaceae</taxon>
        <taxon>Methylocapsa</taxon>
    </lineage>
</organism>
<gene>
    <name evidence="2" type="ORF">SAMN05444581_103178</name>
</gene>
<keyword evidence="1" id="KW-0472">Membrane</keyword>
<evidence type="ECO:0000313" key="2">
    <source>
        <dbReference type="EMBL" id="SFK19502.1"/>
    </source>
</evidence>
<feature type="transmembrane region" description="Helical" evidence="1">
    <location>
        <begin position="211"/>
        <end position="233"/>
    </location>
</feature>
<feature type="transmembrane region" description="Helical" evidence="1">
    <location>
        <begin position="339"/>
        <end position="357"/>
    </location>
</feature>
<feature type="transmembrane region" description="Helical" evidence="1">
    <location>
        <begin position="168"/>
        <end position="190"/>
    </location>
</feature>
<protein>
    <submittedName>
        <fullName evidence="2">Low temperature requirement protein LtrA</fullName>
    </submittedName>
</protein>
<feature type="transmembrane region" description="Helical" evidence="1">
    <location>
        <begin position="239"/>
        <end position="258"/>
    </location>
</feature>
<dbReference type="InterPro" id="IPR010640">
    <property type="entry name" value="Low_temperature_requirement_A"/>
</dbReference>
<dbReference type="Pfam" id="PF06772">
    <property type="entry name" value="LtrA"/>
    <property type="match status" value="1"/>
</dbReference>
<dbReference type="PANTHER" id="PTHR36840:SF1">
    <property type="entry name" value="BLL5714 PROTEIN"/>
    <property type="match status" value="1"/>
</dbReference>
<dbReference type="STRING" id="1612308.SAMN05444581_103178"/>
<dbReference type="RefSeq" id="WP_091679461.1">
    <property type="nucleotide sequence ID" value="NZ_FOSN01000003.1"/>
</dbReference>
<feature type="transmembrane region" description="Helical" evidence="1">
    <location>
        <begin position="279"/>
        <end position="303"/>
    </location>
</feature>